<reference evidence="12 13" key="1">
    <citation type="submission" date="2019-06" db="EMBL/GenBank/DDBJ databases">
        <title>Lysobacter alkalisoli sp. nov. isolated from saline soil.</title>
        <authorList>
            <person name="Sun J.-Q."/>
            <person name="Xu L."/>
        </authorList>
    </citation>
    <scope>NUCLEOTIDE SEQUENCE [LARGE SCALE GENOMIC DNA]</scope>
    <source>
        <strain evidence="12 13">JCM 31130</strain>
    </source>
</reference>
<dbReference type="InterPro" id="IPR033693">
    <property type="entry name" value="PGPEP1_Glu_AS"/>
</dbReference>
<dbReference type="InterPro" id="IPR029762">
    <property type="entry name" value="PGP-I_bact-type"/>
</dbReference>
<protein>
    <recommendedName>
        <fullName evidence="9">Pyrrolidone-carboxylate peptidase</fullName>
        <ecNumber evidence="9">3.4.19.3</ecNumber>
    </recommendedName>
    <alternativeName>
        <fullName evidence="9">5-oxoprolyl-peptidase</fullName>
    </alternativeName>
    <alternativeName>
        <fullName evidence="9">Pyroglutamyl-peptidase I</fullName>
        <shortName evidence="9">PGP-I</shortName>
        <shortName evidence="9">Pyrase</shortName>
    </alternativeName>
</protein>
<dbReference type="SUPFAM" id="SSF53182">
    <property type="entry name" value="Pyrrolidone carboxyl peptidase (pyroglutamate aminopeptidase)"/>
    <property type="match status" value="1"/>
</dbReference>
<evidence type="ECO:0000256" key="8">
    <source>
        <dbReference type="ARBA" id="ARBA00022807"/>
    </source>
</evidence>
<keyword evidence="5 9" id="KW-0963">Cytoplasm</keyword>
<comment type="catalytic activity">
    <reaction evidence="1 9 10">
        <text>Release of an N-terminal pyroglutamyl group from a polypeptide, the second amino acid generally not being Pro.</text>
        <dbReference type="EC" id="3.4.19.3"/>
    </reaction>
</comment>
<accession>A0A508A2C1</accession>
<evidence type="ECO:0000256" key="2">
    <source>
        <dbReference type="ARBA" id="ARBA00002280"/>
    </source>
</evidence>
<evidence type="ECO:0000256" key="10">
    <source>
        <dbReference type="PROSITE-ProRule" id="PRU10076"/>
    </source>
</evidence>
<dbReference type="HAMAP" id="MF_00417">
    <property type="entry name" value="Pyrrolid_peptidase"/>
    <property type="match status" value="1"/>
</dbReference>
<organism evidence="12 13">
    <name type="scientific">Marilutibacter aestuarii</name>
    <dbReference type="NCBI Taxonomy" id="1706195"/>
    <lineage>
        <taxon>Bacteria</taxon>
        <taxon>Pseudomonadati</taxon>
        <taxon>Pseudomonadota</taxon>
        <taxon>Gammaproteobacteria</taxon>
        <taxon>Lysobacterales</taxon>
        <taxon>Lysobacteraceae</taxon>
        <taxon>Marilutibacter</taxon>
    </lineage>
</organism>
<dbReference type="PANTHER" id="PTHR23402">
    <property type="entry name" value="PROTEASE FAMILY C15 PYROGLUTAMYL-PEPTIDASE I-RELATED"/>
    <property type="match status" value="1"/>
</dbReference>
<comment type="subcellular location">
    <subcellularLocation>
        <location evidence="3 9">Cytoplasm</location>
    </subcellularLocation>
</comment>
<dbReference type="EC" id="3.4.19.3" evidence="9"/>
<dbReference type="InterPro" id="IPR016125">
    <property type="entry name" value="Peptidase_C15-like"/>
</dbReference>
<evidence type="ECO:0000256" key="9">
    <source>
        <dbReference type="HAMAP-Rule" id="MF_00417"/>
    </source>
</evidence>
<dbReference type="PRINTS" id="PR00706">
    <property type="entry name" value="PYROGLUPTASE"/>
</dbReference>
<evidence type="ECO:0000256" key="1">
    <source>
        <dbReference type="ARBA" id="ARBA00001770"/>
    </source>
</evidence>
<dbReference type="CDD" id="cd00501">
    <property type="entry name" value="Peptidase_C15"/>
    <property type="match status" value="1"/>
</dbReference>
<keyword evidence="8 9" id="KW-0788">Thiol protease</keyword>
<comment type="function">
    <text evidence="2 9">Removes 5-oxoproline from various penultimate amino acid residues except L-proline.</text>
</comment>
<keyword evidence="6 9" id="KW-0645">Protease</keyword>
<evidence type="ECO:0000256" key="11">
    <source>
        <dbReference type="PROSITE-ProRule" id="PRU10077"/>
    </source>
</evidence>
<dbReference type="PROSITE" id="PS01334">
    <property type="entry name" value="PYRASE_CYS"/>
    <property type="match status" value="1"/>
</dbReference>
<dbReference type="OrthoDB" id="9779738at2"/>
<dbReference type="PIRSF" id="PIRSF015592">
    <property type="entry name" value="Prld-crbxl_pptds"/>
    <property type="match status" value="1"/>
</dbReference>
<evidence type="ECO:0000313" key="13">
    <source>
        <dbReference type="Proteomes" id="UP000318212"/>
    </source>
</evidence>
<comment type="similarity">
    <text evidence="4 9">Belongs to the peptidase C15 family.</text>
</comment>
<keyword evidence="7 9" id="KW-0378">Hydrolase</keyword>
<dbReference type="Pfam" id="PF01470">
    <property type="entry name" value="Peptidase_C15"/>
    <property type="match status" value="1"/>
</dbReference>
<dbReference type="PROSITE" id="PS01333">
    <property type="entry name" value="PYRASE_GLU"/>
    <property type="match status" value="1"/>
</dbReference>
<comment type="subunit">
    <text evidence="9">Homotetramer.</text>
</comment>
<feature type="active site" evidence="9">
    <location>
        <position position="166"/>
    </location>
</feature>
<dbReference type="GO" id="GO:0016920">
    <property type="term" value="F:pyroglutamyl-peptidase activity"/>
    <property type="evidence" value="ECO:0007669"/>
    <property type="project" value="UniProtKB-UniRule"/>
</dbReference>
<evidence type="ECO:0000256" key="6">
    <source>
        <dbReference type="ARBA" id="ARBA00022670"/>
    </source>
</evidence>
<evidence type="ECO:0000256" key="7">
    <source>
        <dbReference type="ARBA" id="ARBA00022801"/>
    </source>
</evidence>
<dbReference type="NCBIfam" id="TIGR00504">
    <property type="entry name" value="pyro_pdase"/>
    <property type="match status" value="1"/>
</dbReference>
<dbReference type="AlphaFoldDB" id="A0A508A2C1"/>
<dbReference type="InterPro" id="IPR036440">
    <property type="entry name" value="Peptidase_C15-like_sf"/>
</dbReference>
<feature type="active site" evidence="9 11">
    <location>
        <position position="143"/>
    </location>
</feature>
<dbReference type="FunFam" id="3.40.630.20:FF:000001">
    <property type="entry name" value="Pyrrolidone-carboxylate peptidase"/>
    <property type="match status" value="1"/>
</dbReference>
<dbReference type="EMBL" id="VICE01000130">
    <property type="protein sequence ID" value="TQD41075.1"/>
    <property type="molecule type" value="Genomic_DNA"/>
</dbReference>
<dbReference type="Proteomes" id="UP000318212">
    <property type="component" value="Unassembled WGS sequence"/>
</dbReference>
<dbReference type="InterPro" id="IPR033694">
    <property type="entry name" value="PGPEP1_Cys_AS"/>
</dbReference>
<dbReference type="GO" id="GO:0006508">
    <property type="term" value="P:proteolysis"/>
    <property type="evidence" value="ECO:0007669"/>
    <property type="project" value="UniProtKB-KW"/>
</dbReference>
<evidence type="ECO:0000256" key="3">
    <source>
        <dbReference type="ARBA" id="ARBA00004496"/>
    </source>
</evidence>
<comment type="caution">
    <text evidence="12">The sequence shown here is derived from an EMBL/GenBank/DDBJ whole genome shotgun (WGS) entry which is preliminary data.</text>
</comment>
<proteinExistence type="inferred from homology"/>
<sequence length="214" mass="22690">MPRVLLTGFEPFGDEADNPSWDAVRLLEGARIAGHRVATRCLAVEFGRSLRQLRAAIRETAPALVLCVGLAGGRAQLSLERIGINVDDARIPDNAGRQPIDVPVVEGGPDAYFSTLPLKAMLHALRAAGIPAEVSQTAGTYVCNHVLYGLMHALRRQRRVRGGFIHVPYSPAQATAHPGAASLPTATVAEGLRVALRAALTTTDDLRLAAGATH</sequence>
<feature type="active site" evidence="9 10">
    <location>
        <position position="80"/>
    </location>
</feature>
<keyword evidence="13" id="KW-1185">Reference proteome</keyword>
<evidence type="ECO:0000256" key="5">
    <source>
        <dbReference type="ARBA" id="ARBA00022490"/>
    </source>
</evidence>
<dbReference type="Gene3D" id="3.40.630.20">
    <property type="entry name" value="Peptidase C15, pyroglutamyl peptidase I-like"/>
    <property type="match status" value="1"/>
</dbReference>
<dbReference type="PANTHER" id="PTHR23402:SF1">
    <property type="entry name" value="PYROGLUTAMYL-PEPTIDASE I"/>
    <property type="match status" value="1"/>
</dbReference>
<dbReference type="GO" id="GO:0005829">
    <property type="term" value="C:cytosol"/>
    <property type="evidence" value="ECO:0007669"/>
    <property type="project" value="InterPro"/>
</dbReference>
<evidence type="ECO:0000256" key="4">
    <source>
        <dbReference type="ARBA" id="ARBA00006641"/>
    </source>
</evidence>
<gene>
    <name evidence="9 12" type="primary">pcp</name>
    <name evidence="12" type="ORF">FKV25_13545</name>
</gene>
<dbReference type="NCBIfam" id="NF009676">
    <property type="entry name" value="PRK13197.1"/>
    <property type="match status" value="1"/>
</dbReference>
<evidence type="ECO:0000313" key="12">
    <source>
        <dbReference type="EMBL" id="TQD41075.1"/>
    </source>
</evidence>
<name>A0A508A2C1_9GAMM</name>
<dbReference type="InterPro" id="IPR000816">
    <property type="entry name" value="Peptidase_C15"/>
</dbReference>